<dbReference type="RefSeq" id="WP_074660395.1">
    <property type="nucleotide sequence ID" value="NZ_MUGV01000015.1"/>
</dbReference>
<evidence type="ECO:0000313" key="1">
    <source>
        <dbReference type="EMBL" id="OXA79876.1"/>
    </source>
</evidence>
<gene>
    <name evidence="1" type="ORF">B0A65_07970</name>
</gene>
<organism evidence="1 2">
    <name type="scientific">Flavobacterium frigidimaris</name>
    <dbReference type="NCBI Taxonomy" id="262320"/>
    <lineage>
        <taxon>Bacteria</taxon>
        <taxon>Pseudomonadati</taxon>
        <taxon>Bacteroidota</taxon>
        <taxon>Flavobacteriia</taxon>
        <taxon>Flavobacteriales</taxon>
        <taxon>Flavobacteriaceae</taxon>
        <taxon>Flavobacterium</taxon>
    </lineage>
</organism>
<comment type="caution">
    <text evidence="1">The sequence shown here is derived from an EMBL/GenBank/DDBJ whole genome shotgun (WGS) entry which is preliminary data.</text>
</comment>
<keyword evidence="2" id="KW-1185">Reference proteome</keyword>
<reference evidence="1 2" key="1">
    <citation type="submission" date="2016-11" db="EMBL/GenBank/DDBJ databases">
        <title>Whole genomes of Flavobacteriaceae.</title>
        <authorList>
            <person name="Stine C."/>
            <person name="Li C."/>
            <person name="Tadesse D."/>
        </authorList>
    </citation>
    <scope>NUCLEOTIDE SEQUENCE [LARGE SCALE GENOMIC DNA]</scope>
    <source>
        <strain evidence="1 2">DSM 15937</strain>
    </source>
</reference>
<name>A0ABX4BSG8_FLAFR</name>
<sequence length="257" mass="30249">MKNHQKRSLFLIIFGLFLNIYTTHSQTSNNKTSINNWFDNTVGKENLPIYNGSRHVNYYRTLDNSHSYYVSGKFTTGSLRYEDQNYYNVELKYDVNNDVLVCKPVGAYDYMGINVIKEKTAGFSIYDKQFVNINYNNPSCPPDMNGYYQEIIFSKNNILYIKHHKSRKKVIDTKTISDGVNQNSTDEFKDKNEFILKYKEVYYRIISKSDVIKIFPEYKSKIKNYYNKNVQLEESDNTVFIENLIKEINTISNNVSN</sequence>
<dbReference type="EMBL" id="MUGV01000015">
    <property type="protein sequence ID" value="OXA79876.1"/>
    <property type="molecule type" value="Genomic_DNA"/>
</dbReference>
<protein>
    <recommendedName>
        <fullName evidence="3">DKNYY family protein</fullName>
    </recommendedName>
</protein>
<evidence type="ECO:0000313" key="2">
    <source>
        <dbReference type="Proteomes" id="UP000198382"/>
    </source>
</evidence>
<dbReference type="Proteomes" id="UP000198382">
    <property type="component" value="Unassembled WGS sequence"/>
</dbReference>
<proteinExistence type="predicted"/>
<evidence type="ECO:0008006" key="3">
    <source>
        <dbReference type="Google" id="ProtNLM"/>
    </source>
</evidence>
<accession>A0ABX4BSG8</accession>